<dbReference type="Proteomes" id="UP000193648">
    <property type="component" value="Unassembled WGS sequence"/>
</dbReference>
<feature type="non-terminal residue" evidence="1">
    <location>
        <position position="132"/>
    </location>
</feature>
<proteinExistence type="predicted"/>
<dbReference type="OrthoDB" id="1862401at2759"/>
<evidence type="ECO:0000313" key="1">
    <source>
        <dbReference type="EMBL" id="ORZ07774.1"/>
    </source>
</evidence>
<dbReference type="AlphaFoldDB" id="A0A1Y2GHN1"/>
<sequence length="132" mass="14463">KTYSIYPSDKYNRPPPPSTIVLHGLDLLNPPAIIQNHRFFPPSTASFSDVIEKLTSSLAEALELYPPVTGTVHTDEEKDEIYIALDSANIQGTPFLVETKDTPFAGDTNDIAPRNDQILPPFASILAVKATQ</sequence>
<protein>
    <submittedName>
        <fullName evidence="1">Uncharacterized protein</fullName>
    </submittedName>
</protein>
<gene>
    <name evidence="1" type="ORF">BCR41DRAFT_291437</name>
</gene>
<dbReference type="InParanoid" id="A0A1Y2GHN1"/>
<name>A0A1Y2GHN1_9FUNG</name>
<dbReference type="GeneID" id="33562199"/>
<organism evidence="1 2">
    <name type="scientific">Lobosporangium transversale</name>
    <dbReference type="NCBI Taxonomy" id="64571"/>
    <lineage>
        <taxon>Eukaryota</taxon>
        <taxon>Fungi</taxon>
        <taxon>Fungi incertae sedis</taxon>
        <taxon>Mucoromycota</taxon>
        <taxon>Mortierellomycotina</taxon>
        <taxon>Mortierellomycetes</taxon>
        <taxon>Mortierellales</taxon>
        <taxon>Mortierellaceae</taxon>
        <taxon>Lobosporangium</taxon>
    </lineage>
</organism>
<dbReference type="EMBL" id="MCFF01000040">
    <property type="protein sequence ID" value="ORZ07774.1"/>
    <property type="molecule type" value="Genomic_DNA"/>
</dbReference>
<dbReference type="STRING" id="64571.A0A1Y2GHN1"/>
<dbReference type="Pfam" id="PF02458">
    <property type="entry name" value="Transferase"/>
    <property type="match status" value="1"/>
</dbReference>
<dbReference type="RefSeq" id="XP_021878140.1">
    <property type="nucleotide sequence ID" value="XM_022020355.1"/>
</dbReference>
<comment type="caution">
    <text evidence="1">The sequence shown here is derived from an EMBL/GenBank/DDBJ whole genome shotgun (WGS) entry which is preliminary data.</text>
</comment>
<dbReference type="Gene3D" id="3.30.559.10">
    <property type="entry name" value="Chloramphenicol acetyltransferase-like domain"/>
    <property type="match status" value="1"/>
</dbReference>
<accession>A0A1Y2GHN1</accession>
<keyword evidence="2" id="KW-1185">Reference proteome</keyword>
<dbReference type="InterPro" id="IPR023213">
    <property type="entry name" value="CAT-like_dom_sf"/>
</dbReference>
<feature type="non-terminal residue" evidence="1">
    <location>
        <position position="1"/>
    </location>
</feature>
<evidence type="ECO:0000313" key="2">
    <source>
        <dbReference type="Proteomes" id="UP000193648"/>
    </source>
</evidence>
<reference evidence="1 2" key="1">
    <citation type="submission" date="2016-07" db="EMBL/GenBank/DDBJ databases">
        <title>Pervasive Adenine N6-methylation of Active Genes in Fungi.</title>
        <authorList>
            <consortium name="DOE Joint Genome Institute"/>
            <person name="Mondo S.J."/>
            <person name="Dannebaum R.O."/>
            <person name="Kuo R.C."/>
            <person name="Labutti K."/>
            <person name="Haridas S."/>
            <person name="Kuo A."/>
            <person name="Salamov A."/>
            <person name="Ahrendt S.R."/>
            <person name="Lipzen A."/>
            <person name="Sullivan W."/>
            <person name="Andreopoulos W.B."/>
            <person name="Clum A."/>
            <person name="Lindquist E."/>
            <person name="Daum C."/>
            <person name="Ramamoorthy G.K."/>
            <person name="Gryganskyi A."/>
            <person name="Culley D."/>
            <person name="Magnuson J.K."/>
            <person name="James T.Y."/>
            <person name="O'Malley M.A."/>
            <person name="Stajich J.E."/>
            <person name="Spatafora J.W."/>
            <person name="Visel A."/>
            <person name="Grigoriev I.V."/>
        </authorList>
    </citation>
    <scope>NUCLEOTIDE SEQUENCE [LARGE SCALE GENOMIC DNA]</scope>
    <source>
        <strain evidence="1 2">NRRL 3116</strain>
    </source>
</reference>